<feature type="transmembrane region" description="Helical" evidence="1">
    <location>
        <begin position="21"/>
        <end position="42"/>
    </location>
</feature>
<evidence type="ECO:0000256" key="1">
    <source>
        <dbReference type="SAM" id="Phobius"/>
    </source>
</evidence>
<dbReference type="EMBL" id="FRBR01000001">
    <property type="protein sequence ID" value="SHK96928.1"/>
    <property type="molecule type" value="Genomic_DNA"/>
</dbReference>
<name>A0A1M6WT86_9RHOB</name>
<dbReference type="Proteomes" id="UP000183974">
    <property type="component" value="Unassembled WGS sequence"/>
</dbReference>
<reference evidence="2 3" key="1">
    <citation type="submission" date="2016-11" db="EMBL/GenBank/DDBJ databases">
        <authorList>
            <person name="Jaros S."/>
            <person name="Januszkiewicz K."/>
            <person name="Wedrychowicz H."/>
        </authorList>
    </citation>
    <scope>NUCLEOTIDE SEQUENCE [LARGE SCALE GENOMIC DNA]</scope>
    <source>
        <strain evidence="2 3">DSM 29589</strain>
    </source>
</reference>
<dbReference type="RefSeq" id="WP_073031589.1">
    <property type="nucleotide sequence ID" value="NZ_BMLR01000001.1"/>
</dbReference>
<sequence length="61" mass="7351">MNLRWLFRMTRWAQSPPSEKRIRFFFAILAICLTLLAIEHFIGWPDILTPNSTRGRMWQTN</sequence>
<keyword evidence="1" id="KW-0472">Membrane</keyword>
<evidence type="ECO:0000313" key="2">
    <source>
        <dbReference type="EMBL" id="SHK96928.1"/>
    </source>
</evidence>
<dbReference type="AlphaFoldDB" id="A0A1M6WT86"/>
<gene>
    <name evidence="2" type="ORF">SAMN05444398_101142</name>
</gene>
<organism evidence="2 3">
    <name type="scientific">Roseovarius pacificus</name>
    <dbReference type="NCBI Taxonomy" id="337701"/>
    <lineage>
        <taxon>Bacteria</taxon>
        <taxon>Pseudomonadati</taxon>
        <taxon>Pseudomonadota</taxon>
        <taxon>Alphaproteobacteria</taxon>
        <taxon>Rhodobacterales</taxon>
        <taxon>Roseobacteraceae</taxon>
        <taxon>Roseovarius</taxon>
    </lineage>
</organism>
<protein>
    <submittedName>
        <fullName evidence="2">Uncharacterized protein</fullName>
    </submittedName>
</protein>
<accession>A0A1M6WT86</accession>
<evidence type="ECO:0000313" key="3">
    <source>
        <dbReference type="Proteomes" id="UP000183974"/>
    </source>
</evidence>
<proteinExistence type="predicted"/>
<keyword evidence="1" id="KW-1133">Transmembrane helix</keyword>
<keyword evidence="3" id="KW-1185">Reference proteome</keyword>
<dbReference type="STRING" id="337701.SAMN05444398_101142"/>
<keyword evidence="1" id="KW-0812">Transmembrane</keyword>